<evidence type="ECO:0000256" key="5">
    <source>
        <dbReference type="PROSITE-ProRule" id="PRU00042"/>
    </source>
</evidence>
<keyword evidence="3 5" id="KW-0863">Zinc-finger</keyword>
<dbReference type="EMBL" id="JAUEPS010000066">
    <property type="protein sequence ID" value="KAK0442040.1"/>
    <property type="molecule type" value="Genomic_DNA"/>
</dbReference>
<evidence type="ECO:0000313" key="8">
    <source>
        <dbReference type="Proteomes" id="UP001175211"/>
    </source>
</evidence>
<reference evidence="7" key="1">
    <citation type="submission" date="2023-06" db="EMBL/GenBank/DDBJ databases">
        <authorList>
            <consortium name="Lawrence Berkeley National Laboratory"/>
            <person name="Ahrendt S."/>
            <person name="Sahu N."/>
            <person name="Indic B."/>
            <person name="Wong-Bajracharya J."/>
            <person name="Merenyi Z."/>
            <person name="Ke H.-M."/>
            <person name="Monk M."/>
            <person name="Kocsube S."/>
            <person name="Drula E."/>
            <person name="Lipzen A."/>
            <person name="Balint B."/>
            <person name="Henrissat B."/>
            <person name="Andreopoulos B."/>
            <person name="Martin F.M."/>
            <person name="Harder C.B."/>
            <person name="Rigling D."/>
            <person name="Ford K.L."/>
            <person name="Foster G.D."/>
            <person name="Pangilinan J."/>
            <person name="Papanicolaou A."/>
            <person name="Barry K."/>
            <person name="LaButti K."/>
            <person name="Viragh M."/>
            <person name="Koriabine M."/>
            <person name="Yan M."/>
            <person name="Riley R."/>
            <person name="Champramary S."/>
            <person name="Plett K.L."/>
            <person name="Tsai I.J."/>
            <person name="Slot J."/>
            <person name="Sipos G."/>
            <person name="Plett J."/>
            <person name="Nagy L.G."/>
            <person name="Grigoriev I.V."/>
        </authorList>
    </citation>
    <scope>NUCLEOTIDE SEQUENCE</scope>
    <source>
        <strain evidence="7">CCBAS 213</strain>
    </source>
</reference>
<keyword evidence="1" id="KW-0479">Metal-binding</keyword>
<proteinExistence type="predicted"/>
<dbReference type="InterPro" id="IPR036236">
    <property type="entry name" value="Znf_C2H2_sf"/>
</dbReference>
<dbReference type="RefSeq" id="XP_060324193.1">
    <property type="nucleotide sequence ID" value="XM_060474583.1"/>
</dbReference>
<evidence type="ECO:0000256" key="1">
    <source>
        <dbReference type="ARBA" id="ARBA00022723"/>
    </source>
</evidence>
<comment type="caution">
    <text evidence="7">The sequence shown here is derived from an EMBL/GenBank/DDBJ whole genome shotgun (WGS) entry which is preliminary data.</text>
</comment>
<sequence length="334" mass="36698">MPRVSSNKSNKRVQCKVCFKEYADATGLSRHSKIHRPNAENLKLRCPVCPYRAWQKGGMKDHIRAQHTGEKPFTCPAPDCTYAASSPACLYRHKKKCEKLNAPPEFMQQPLPPKQLLPAVDAGMPLEEVTTSMTFPQSNVESWSSEDLVPSSTLSQSDVDGILSSFTISSSHANHSPSPEMVTSTSATHDSLFMNTNGGGFTDPFFLDTTFSVASPTWSDFGSPVSSTSSATDERLSPPFGFDFDQSLISSFSWDNSMSTSSSPLNFDVTETHFSPDSPFSSTSPKNERLSPALSFDSSMEDFSFFPYEQLSTPPFFQAEQSSSPSPSAFDLMF</sequence>
<accession>A0AA39MQG6</accession>
<dbReference type="Proteomes" id="UP001175211">
    <property type="component" value="Unassembled WGS sequence"/>
</dbReference>
<organism evidence="7 8">
    <name type="scientific">Armillaria tabescens</name>
    <name type="common">Ringless honey mushroom</name>
    <name type="synonym">Agaricus tabescens</name>
    <dbReference type="NCBI Taxonomy" id="1929756"/>
    <lineage>
        <taxon>Eukaryota</taxon>
        <taxon>Fungi</taxon>
        <taxon>Dikarya</taxon>
        <taxon>Basidiomycota</taxon>
        <taxon>Agaricomycotina</taxon>
        <taxon>Agaricomycetes</taxon>
        <taxon>Agaricomycetidae</taxon>
        <taxon>Agaricales</taxon>
        <taxon>Marasmiineae</taxon>
        <taxon>Physalacriaceae</taxon>
        <taxon>Desarmillaria</taxon>
    </lineage>
</organism>
<keyword evidence="4" id="KW-0862">Zinc</keyword>
<dbReference type="GeneID" id="85358131"/>
<dbReference type="AlphaFoldDB" id="A0AA39MQG6"/>
<dbReference type="SMART" id="SM00355">
    <property type="entry name" value="ZnF_C2H2"/>
    <property type="match status" value="3"/>
</dbReference>
<feature type="domain" description="C2H2-type" evidence="6">
    <location>
        <begin position="13"/>
        <end position="40"/>
    </location>
</feature>
<gene>
    <name evidence="7" type="ORF">EV420DRAFT_1579258</name>
</gene>
<dbReference type="InterPro" id="IPR013087">
    <property type="entry name" value="Znf_C2H2_type"/>
</dbReference>
<dbReference type="SUPFAM" id="SSF57667">
    <property type="entry name" value="beta-beta-alpha zinc fingers"/>
    <property type="match status" value="1"/>
</dbReference>
<evidence type="ECO:0000259" key="6">
    <source>
        <dbReference type="PROSITE" id="PS50157"/>
    </source>
</evidence>
<dbReference type="PROSITE" id="PS50157">
    <property type="entry name" value="ZINC_FINGER_C2H2_2"/>
    <property type="match status" value="2"/>
</dbReference>
<dbReference type="GO" id="GO:0008270">
    <property type="term" value="F:zinc ion binding"/>
    <property type="evidence" value="ECO:0007669"/>
    <property type="project" value="UniProtKB-KW"/>
</dbReference>
<keyword evidence="2" id="KW-0677">Repeat</keyword>
<evidence type="ECO:0000256" key="4">
    <source>
        <dbReference type="ARBA" id="ARBA00022833"/>
    </source>
</evidence>
<dbReference type="PANTHER" id="PTHR24379">
    <property type="entry name" value="KRAB AND ZINC FINGER DOMAIN-CONTAINING"/>
    <property type="match status" value="1"/>
</dbReference>
<dbReference type="PANTHER" id="PTHR24379:SF121">
    <property type="entry name" value="C2H2-TYPE DOMAIN-CONTAINING PROTEIN"/>
    <property type="match status" value="1"/>
</dbReference>
<protein>
    <recommendedName>
        <fullName evidence="6">C2H2-type domain-containing protein</fullName>
    </recommendedName>
</protein>
<evidence type="ECO:0000313" key="7">
    <source>
        <dbReference type="EMBL" id="KAK0442040.1"/>
    </source>
</evidence>
<evidence type="ECO:0000256" key="2">
    <source>
        <dbReference type="ARBA" id="ARBA00022737"/>
    </source>
</evidence>
<feature type="domain" description="C2H2-type" evidence="6">
    <location>
        <begin position="44"/>
        <end position="72"/>
    </location>
</feature>
<dbReference type="Gene3D" id="3.30.160.60">
    <property type="entry name" value="Classic Zinc Finger"/>
    <property type="match status" value="2"/>
</dbReference>
<name>A0AA39MQG6_ARMTA</name>
<dbReference type="PROSITE" id="PS00028">
    <property type="entry name" value="ZINC_FINGER_C2H2_1"/>
    <property type="match status" value="1"/>
</dbReference>
<evidence type="ECO:0000256" key="3">
    <source>
        <dbReference type="ARBA" id="ARBA00022771"/>
    </source>
</evidence>
<keyword evidence="8" id="KW-1185">Reference proteome</keyword>